<dbReference type="Pfam" id="PF00196">
    <property type="entry name" value="GerE"/>
    <property type="match status" value="1"/>
</dbReference>
<dbReference type="InterPro" id="IPR058245">
    <property type="entry name" value="NreC/VraR/RcsB-like_REC"/>
</dbReference>
<evidence type="ECO:0000313" key="8">
    <source>
        <dbReference type="EMBL" id="WNM62215.1"/>
    </source>
</evidence>
<feature type="domain" description="Response regulatory" evidence="7">
    <location>
        <begin position="1"/>
        <end position="113"/>
    </location>
</feature>
<sequence length="206" mass="22384">MLADDHPMVLEGVAKLVEEFGEVVGKVEDGRSLLEVASHLNPDVVIMDISMPSLNGLESARHLQKLVPRCKIIFLTMHADSAYITAAFEAGASGYLMKRSAGSELQLAVKTVLAGRRYVTPLALRGEASLKDFLGGGKSLFKLLTSRQREVLQLIAEGRSTKAMASLLNISTKTVEFHKAKVMETLGMHTIPELTQFAVAHGLIEK</sequence>
<dbReference type="Proteomes" id="UP001302494">
    <property type="component" value="Chromosome"/>
</dbReference>
<dbReference type="SMART" id="SM00421">
    <property type="entry name" value="HTH_LUXR"/>
    <property type="match status" value="1"/>
</dbReference>
<dbReference type="SUPFAM" id="SSF52172">
    <property type="entry name" value="CheY-like"/>
    <property type="match status" value="1"/>
</dbReference>
<evidence type="ECO:0000256" key="1">
    <source>
        <dbReference type="ARBA" id="ARBA00022553"/>
    </source>
</evidence>
<dbReference type="InterPro" id="IPR039420">
    <property type="entry name" value="WalR-like"/>
</dbReference>
<evidence type="ECO:0000256" key="5">
    <source>
        <dbReference type="PROSITE-ProRule" id="PRU00169"/>
    </source>
</evidence>
<dbReference type="Gene3D" id="3.40.50.2300">
    <property type="match status" value="1"/>
</dbReference>
<evidence type="ECO:0000256" key="2">
    <source>
        <dbReference type="ARBA" id="ARBA00023015"/>
    </source>
</evidence>
<dbReference type="PRINTS" id="PR00038">
    <property type="entry name" value="HTHLUXR"/>
</dbReference>
<dbReference type="Pfam" id="PF00072">
    <property type="entry name" value="Response_reg"/>
    <property type="match status" value="1"/>
</dbReference>
<dbReference type="PROSITE" id="PS50043">
    <property type="entry name" value="HTH_LUXR_2"/>
    <property type="match status" value="1"/>
</dbReference>
<dbReference type="InterPro" id="IPR000792">
    <property type="entry name" value="Tscrpt_reg_LuxR_C"/>
</dbReference>
<keyword evidence="9" id="KW-1185">Reference proteome</keyword>
<dbReference type="InterPro" id="IPR011006">
    <property type="entry name" value="CheY-like_superfamily"/>
</dbReference>
<dbReference type="CDD" id="cd17535">
    <property type="entry name" value="REC_NarL-like"/>
    <property type="match status" value="1"/>
</dbReference>
<feature type="modified residue" description="4-aspartylphosphate" evidence="5">
    <location>
        <position position="48"/>
    </location>
</feature>
<dbReference type="InterPro" id="IPR016032">
    <property type="entry name" value="Sig_transdc_resp-reg_C-effctor"/>
</dbReference>
<evidence type="ECO:0000313" key="9">
    <source>
        <dbReference type="Proteomes" id="UP001302494"/>
    </source>
</evidence>
<dbReference type="AlphaFoldDB" id="A0AA96GKU3"/>
<name>A0AA96GKU3_9BACT</name>
<feature type="domain" description="HTH luxR-type" evidence="6">
    <location>
        <begin position="137"/>
        <end position="202"/>
    </location>
</feature>
<dbReference type="EMBL" id="CP116968">
    <property type="protein sequence ID" value="WNM62215.1"/>
    <property type="molecule type" value="Genomic_DNA"/>
</dbReference>
<protein>
    <submittedName>
        <fullName evidence="8">Response regulator transcription factor</fullName>
    </submittedName>
</protein>
<reference evidence="8 9" key="1">
    <citation type="submission" date="2023-01" db="EMBL/GenBank/DDBJ databases">
        <title>Cultivation and genomic characterization of new, ubiquitous marine nitrite-oxidizing bacteria from the Nitrospirales.</title>
        <authorList>
            <person name="Mueller A.J."/>
            <person name="Daebeler A."/>
            <person name="Herbold C.W."/>
            <person name="Kirkegaard R.H."/>
            <person name="Daims H."/>
        </authorList>
    </citation>
    <scope>NUCLEOTIDE SEQUENCE [LARGE SCALE GENOMIC DNA]</scope>
    <source>
        <strain evidence="8 9">DK</strain>
    </source>
</reference>
<proteinExistence type="predicted"/>
<keyword evidence="2" id="KW-0805">Transcription regulation</keyword>
<dbReference type="SUPFAM" id="SSF46894">
    <property type="entry name" value="C-terminal effector domain of the bipartite response regulators"/>
    <property type="match status" value="1"/>
</dbReference>
<dbReference type="GO" id="GO:0003677">
    <property type="term" value="F:DNA binding"/>
    <property type="evidence" value="ECO:0007669"/>
    <property type="project" value="UniProtKB-KW"/>
</dbReference>
<evidence type="ECO:0000256" key="3">
    <source>
        <dbReference type="ARBA" id="ARBA00023125"/>
    </source>
</evidence>
<dbReference type="PANTHER" id="PTHR43214">
    <property type="entry name" value="TWO-COMPONENT RESPONSE REGULATOR"/>
    <property type="match status" value="1"/>
</dbReference>
<evidence type="ECO:0000259" key="7">
    <source>
        <dbReference type="PROSITE" id="PS50110"/>
    </source>
</evidence>
<evidence type="ECO:0000256" key="4">
    <source>
        <dbReference type="ARBA" id="ARBA00023163"/>
    </source>
</evidence>
<dbReference type="CDD" id="cd06170">
    <property type="entry name" value="LuxR_C_like"/>
    <property type="match status" value="1"/>
</dbReference>
<dbReference type="RefSeq" id="WP_312745382.1">
    <property type="nucleotide sequence ID" value="NZ_CP116968.1"/>
</dbReference>
<dbReference type="PROSITE" id="PS50110">
    <property type="entry name" value="RESPONSE_REGULATORY"/>
    <property type="match status" value="1"/>
</dbReference>
<keyword evidence="1 5" id="KW-0597">Phosphoprotein</keyword>
<keyword evidence="3" id="KW-0238">DNA-binding</keyword>
<dbReference type="GO" id="GO:0006355">
    <property type="term" value="P:regulation of DNA-templated transcription"/>
    <property type="evidence" value="ECO:0007669"/>
    <property type="project" value="InterPro"/>
</dbReference>
<gene>
    <name evidence="8" type="ORF">PQG83_00285</name>
</gene>
<organism evidence="8 9">
    <name type="scientific">Candidatus Nitrospira neomarina</name>
    <dbReference type="NCBI Taxonomy" id="3020899"/>
    <lineage>
        <taxon>Bacteria</taxon>
        <taxon>Pseudomonadati</taxon>
        <taxon>Nitrospirota</taxon>
        <taxon>Nitrospiria</taxon>
        <taxon>Nitrospirales</taxon>
        <taxon>Nitrospiraceae</taxon>
        <taxon>Nitrospira</taxon>
    </lineage>
</organism>
<dbReference type="KEGG" id="nneo:PQG83_00285"/>
<accession>A0AA96GKU3</accession>
<dbReference type="InterPro" id="IPR001789">
    <property type="entry name" value="Sig_transdc_resp-reg_receiver"/>
</dbReference>
<evidence type="ECO:0000259" key="6">
    <source>
        <dbReference type="PROSITE" id="PS50043"/>
    </source>
</evidence>
<dbReference type="PANTHER" id="PTHR43214:SF41">
    <property type="entry name" value="NITRATE_NITRITE RESPONSE REGULATOR PROTEIN NARP"/>
    <property type="match status" value="1"/>
</dbReference>
<keyword evidence="4" id="KW-0804">Transcription</keyword>
<dbReference type="GO" id="GO:0000160">
    <property type="term" value="P:phosphorelay signal transduction system"/>
    <property type="evidence" value="ECO:0007669"/>
    <property type="project" value="InterPro"/>
</dbReference>
<dbReference type="SMART" id="SM00448">
    <property type="entry name" value="REC"/>
    <property type="match status" value="1"/>
</dbReference>